<keyword evidence="5 13" id="KW-0812">Transmembrane</keyword>
<reference evidence="14 15" key="1">
    <citation type="submission" date="2019-07" db="EMBL/GenBank/DDBJ databases">
        <title>Genomic Encyclopedia of Archaeal and Bacterial Type Strains, Phase II (KMG-II): from individual species to whole genera.</title>
        <authorList>
            <person name="Goeker M."/>
        </authorList>
    </citation>
    <scope>NUCLEOTIDE SEQUENCE [LARGE SCALE GENOMIC DNA]</scope>
    <source>
        <strain evidence="14 15">ATCC BAA-1854</strain>
    </source>
</reference>
<evidence type="ECO:0000256" key="13">
    <source>
        <dbReference type="SAM" id="Phobius"/>
    </source>
</evidence>
<evidence type="ECO:0000256" key="7">
    <source>
        <dbReference type="ARBA" id="ARBA00022958"/>
    </source>
</evidence>
<dbReference type="GO" id="GO:0016020">
    <property type="term" value="C:membrane"/>
    <property type="evidence" value="ECO:0007669"/>
    <property type="project" value="UniProtKB-SubCell"/>
</dbReference>
<evidence type="ECO:0000256" key="3">
    <source>
        <dbReference type="ARBA" id="ARBA00022448"/>
    </source>
</evidence>
<dbReference type="GO" id="GO:0015252">
    <property type="term" value="F:proton channel activity"/>
    <property type="evidence" value="ECO:0007669"/>
    <property type="project" value="InterPro"/>
</dbReference>
<dbReference type="InterPro" id="IPR010617">
    <property type="entry name" value="TMEM175-like"/>
</dbReference>
<keyword evidence="10 13" id="KW-0472">Membrane</keyword>
<evidence type="ECO:0000313" key="15">
    <source>
        <dbReference type="Proteomes" id="UP000317010"/>
    </source>
</evidence>
<gene>
    <name evidence="14" type="ORF">JN11_00565</name>
</gene>
<comment type="caution">
    <text evidence="14">The sequence shown here is derived from an EMBL/GenBank/DDBJ whole genome shotgun (WGS) entry which is preliminary data.</text>
</comment>
<dbReference type="PANTHER" id="PTHR31462">
    <property type="entry name" value="ENDOSOMAL/LYSOSOMAL POTASSIUM CHANNEL TMEM175"/>
    <property type="match status" value="1"/>
</dbReference>
<keyword evidence="9" id="KW-0406">Ion transport</keyword>
<keyword evidence="8 13" id="KW-1133">Transmembrane helix</keyword>
<comment type="catalytic activity">
    <reaction evidence="12">
        <text>K(+)(in) = K(+)(out)</text>
        <dbReference type="Rhea" id="RHEA:29463"/>
        <dbReference type="ChEBI" id="CHEBI:29103"/>
    </reaction>
</comment>
<keyword evidence="15" id="KW-1185">Reference proteome</keyword>
<feature type="transmembrane region" description="Helical" evidence="13">
    <location>
        <begin position="77"/>
        <end position="95"/>
    </location>
</feature>
<feature type="transmembrane region" description="Helical" evidence="13">
    <location>
        <begin position="37"/>
        <end position="57"/>
    </location>
</feature>
<dbReference type="OrthoDB" id="7626281at2"/>
<keyword evidence="11" id="KW-0407">Ion channel</keyword>
<evidence type="ECO:0000313" key="14">
    <source>
        <dbReference type="EMBL" id="TWJ04842.1"/>
    </source>
</evidence>
<sequence length="198" mass="22378">MEKGRLEAFSDGVIAIIITIMVLELKVPLKADIASLLLLYPVFLSYILSFIYVGIYWNNHHHTVQVVESVNGTILWANMHLLFWLSLIPFVTAWMGENHFALWPVICYGIVLLMNAIAYAILIFTLIRHHGKNSLLAQAIGKDRKGNISIVIYAVAIAFSWLNSKISIGLYILVACIWFIPDKRIEKKIGIAEPPCKE</sequence>
<keyword evidence="4" id="KW-0633">Potassium transport</keyword>
<keyword evidence="6" id="KW-0631">Potassium channel</keyword>
<dbReference type="EMBL" id="VLLI01000001">
    <property type="protein sequence ID" value="TWJ04842.1"/>
    <property type="molecule type" value="Genomic_DNA"/>
</dbReference>
<evidence type="ECO:0000256" key="9">
    <source>
        <dbReference type="ARBA" id="ARBA00023065"/>
    </source>
</evidence>
<comment type="subcellular location">
    <subcellularLocation>
        <location evidence="1">Membrane</location>
        <topology evidence="1">Multi-pass membrane protein</topology>
    </subcellularLocation>
</comment>
<evidence type="ECO:0000256" key="5">
    <source>
        <dbReference type="ARBA" id="ARBA00022692"/>
    </source>
</evidence>
<feature type="transmembrane region" description="Helical" evidence="13">
    <location>
        <begin position="147"/>
        <end position="180"/>
    </location>
</feature>
<dbReference type="Pfam" id="PF06736">
    <property type="entry name" value="TMEM175"/>
    <property type="match status" value="1"/>
</dbReference>
<accession>A0A562UG68</accession>
<keyword evidence="3" id="KW-0813">Transport</keyword>
<protein>
    <submittedName>
        <fullName evidence="14">Putative membrane protein</fullName>
    </submittedName>
</protein>
<evidence type="ECO:0000256" key="8">
    <source>
        <dbReference type="ARBA" id="ARBA00022989"/>
    </source>
</evidence>
<dbReference type="Proteomes" id="UP000317010">
    <property type="component" value="Unassembled WGS sequence"/>
</dbReference>
<feature type="transmembrane region" description="Helical" evidence="13">
    <location>
        <begin position="102"/>
        <end position="127"/>
    </location>
</feature>
<evidence type="ECO:0000256" key="11">
    <source>
        <dbReference type="ARBA" id="ARBA00023303"/>
    </source>
</evidence>
<dbReference type="RefSeq" id="WP_144909382.1">
    <property type="nucleotide sequence ID" value="NZ_VLLI01000001.1"/>
</dbReference>
<evidence type="ECO:0000256" key="1">
    <source>
        <dbReference type="ARBA" id="ARBA00004141"/>
    </source>
</evidence>
<proteinExistence type="inferred from homology"/>
<dbReference type="AlphaFoldDB" id="A0A562UG68"/>
<evidence type="ECO:0000256" key="4">
    <source>
        <dbReference type="ARBA" id="ARBA00022538"/>
    </source>
</evidence>
<dbReference type="PANTHER" id="PTHR31462:SF5">
    <property type="entry name" value="ENDOSOMAL_LYSOSOMAL PROTON CHANNEL TMEM175"/>
    <property type="match status" value="1"/>
</dbReference>
<evidence type="ECO:0000256" key="12">
    <source>
        <dbReference type="ARBA" id="ARBA00034430"/>
    </source>
</evidence>
<keyword evidence="7" id="KW-0630">Potassium</keyword>
<name>A0A562UG68_9SPHI</name>
<organism evidence="14 15">
    <name type="scientific">Mucilaginibacter frigoritolerans</name>
    <dbReference type="NCBI Taxonomy" id="652788"/>
    <lineage>
        <taxon>Bacteria</taxon>
        <taxon>Pseudomonadati</taxon>
        <taxon>Bacteroidota</taxon>
        <taxon>Sphingobacteriia</taxon>
        <taxon>Sphingobacteriales</taxon>
        <taxon>Sphingobacteriaceae</taxon>
        <taxon>Mucilaginibacter</taxon>
    </lineage>
</organism>
<dbReference type="GO" id="GO:0005267">
    <property type="term" value="F:potassium channel activity"/>
    <property type="evidence" value="ECO:0007669"/>
    <property type="project" value="UniProtKB-KW"/>
</dbReference>
<evidence type="ECO:0000256" key="6">
    <source>
        <dbReference type="ARBA" id="ARBA00022826"/>
    </source>
</evidence>
<evidence type="ECO:0000256" key="2">
    <source>
        <dbReference type="ARBA" id="ARBA00006920"/>
    </source>
</evidence>
<feature type="transmembrane region" description="Helical" evidence="13">
    <location>
        <begin position="6"/>
        <end position="25"/>
    </location>
</feature>
<comment type="similarity">
    <text evidence="2">Belongs to the TMEM175 family.</text>
</comment>
<evidence type="ECO:0000256" key="10">
    <source>
        <dbReference type="ARBA" id="ARBA00023136"/>
    </source>
</evidence>